<feature type="transmembrane region" description="Helical" evidence="9">
    <location>
        <begin position="99"/>
        <end position="116"/>
    </location>
</feature>
<dbReference type="Gene3D" id="1.20.1250.20">
    <property type="entry name" value="MFS general substrate transporter like domains"/>
    <property type="match status" value="1"/>
</dbReference>
<evidence type="ECO:0000259" key="10">
    <source>
        <dbReference type="PROSITE" id="PS50850"/>
    </source>
</evidence>
<dbReference type="InParanoid" id="B0CQB7"/>
<accession>B0CQB7</accession>
<dbReference type="CDD" id="cd17356">
    <property type="entry name" value="MFS_HXT"/>
    <property type="match status" value="1"/>
</dbReference>
<evidence type="ECO:0000313" key="11">
    <source>
        <dbReference type="EMBL" id="EDR15526.1"/>
    </source>
</evidence>
<evidence type="ECO:0000256" key="7">
    <source>
        <dbReference type="ARBA" id="ARBA00049119"/>
    </source>
</evidence>
<feature type="transmembrane region" description="Helical" evidence="9">
    <location>
        <begin position="489"/>
        <end position="511"/>
    </location>
</feature>
<keyword evidence="6 9" id="KW-0472">Membrane</keyword>
<dbReference type="EMBL" id="DS547091">
    <property type="protein sequence ID" value="EDR15526.1"/>
    <property type="molecule type" value="Genomic_DNA"/>
</dbReference>
<keyword evidence="4 9" id="KW-0812">Transmembrane</keyword>
<dbReference type="PROSITE" id="PS50850">
    <property type="entry name" value="MFS"/>
    <property type="match status" value="1"/>
</dbReference>
<dbReference type="InterPro" id="IPR003663">
    <property type="entry name" value="Sugar/inositol_transpt"/>
</dbReference>
<dbReference type="GO" id="GO:0016020">
    <property type="term" value="C:membrane"/>
    <property type="evidence" value="ECO:0007669"/>
    <property type="project" value="UniProtKB-SubCell"/>
</dbReference>
<feature type="transmembrane region" description="Helical" evidence="9">
    <location>
        <begin position="343"/>
        <end position="365"/>
    </location>
</feature>
<gene>
    <name evidence="11" type="ORF">LACBIDRAFT_187465</name>
</gene>
<feature type="transmembrane region" description="Helical" evidence="9">
    <location>
        <begin position="188"/>
        <end position="209"/>
    </location>
</feature>
<evidence type="ECO:0000256" key="3">
    <source>
        <dbReference type="ARBA" id="ARBA00022448"/>
    </source>
</evidence>
<proteinExistence type="inferred from homology"/>
<dbReference type="InterPro" id="IPR050360">
    <property type="entry name" value="MFS_Sugar_Transporters"/>
</dbReference>
<feature type="transmembrane region" description="Helical" evidence="9">
    <location>
        <begin position="17"/>
        <end position="36"/>
    </location>
</feature>
<evidence type="ECO:0000256" key="8">
    <source>
        <dbReference type="RuleBase" id="RU003346"/>
    </source>
</evidence>
<feature type="transmembrane region" description="Helical" evidence="9">
    <location>
        <begin position="156"/>
        <end position="176"/>
    </location>
</feature>
<evidence type="ECO:0000256" key="9">
    <source>
        <dbReference type="SAM" id="Phobius"/>
    </source>
</evidence>
<comment type="catalytic activity">
    <reaction evidence="7">
        <text>myo-inositol(out) + H(+)(out) = myo-inositol(in) + H(+)(in)</text>
        <dbReference type="Rhea" id="RHEA:60364"/>
        <dbReference type="ChEBI" id="CHEBI:15378"/>
        <dbReference type="ChEBI" id="CHEBI:17268"/>
    </reaction>
</comment>
<dbReference type="FunFam" id="1.20.1250.20:FF:000078">
    <property type="entry name" value="MFS maltose transporter, putative"/>
    <property type="match status" value="1"/>
</dbReference>
<dbReference type="GO" id="GO:0005351">
    <property type="term" value="F:carbohydrate:proton symporter activity"/>
    <property type="evidence" value="ECO:0007669"/>
    <property type="project" value="TreeGrafter"/>
</dbReference>
<keyword evidence="5 9" id="KW-1133">Transmembrane helix</keyword>
<evidence type="ECO:0000256" key="6">
    <source>
        <dbReference type="ARBA" id="ARBA00023136"/>
    </source>
</evidence>
<dbReference type="InterPro" id="IPR005829">
    <property type="entry name" value="Sugar_transporter_CS"/>
</dbReference>
<feature type="transmembrane region" description="Helical" evidence="9">
    <location>
        <begin position="377"/>
        <end position="400"/>
    </location>
</feature>
<evidence type="ECO:0000256" key="2">
    <source>
        <dbReference type="ARBA" id="ARBA00010992"/>
    </source>
</evidence>
<dbReference type="PROSITE" id="PS00216">
    <property type="entry name" value="SUGAR_TRANSPORT_1"/>
    <property type="match status" value="1"/>
</dbReference>
<organism evidence="12">
    <name type="scientific">Laccaria bicolor (strain S238N-H82 / ATCC MYA-4686)</name>
    <name type="common">Bicoloured deceiver</name>
    <name type="synonym">Laccaria laccata var. bicolor</name>
    <dbReference type="NCBI Taxonomy" id="486041"/>
    <lineage>
        <taxon>Eukaryota</taxon>
        <taxon>Fungi</taxon>
        <taxon>Dikarya</taxon>
        <taxon>Basidiomycota</taxon>
        <taxon>Agaricomycotina</taxon>
        <taxon>Agaricomycetes</taxon>
        <taxon>Agaricomycetidae</taxon>
        <taxon>Agaricales</taxon>
        <taxon>Agaricineae</taxon>
        <taxon>Hydnangiaceae</taxon>
        <taxon>Laccaria</taxon>
    </lineage>
</organism>
<feature type="transmembrane region" description="Helical" evidence="9">
    <location>
        <begin position="72"/>
        <end position="92"/>
    </location>
</feature>
<feature type="domain" description="Major facilitator superfamily (MFS) profile" evidence="10">
    <location>
        <begin position="23"/>
        <end position="472"/>
    </location>
</feature>
<feature type="transmembrane region" description="Helical" evidence="9">
    <location>
        <begin position="450"/>
        <end position="468"/>
    </location>
</feature>
<feature type="transmembrane region" description="Helical" evidence="9">
    <location>
        <begin position="412"/>
        <end position="430"/>
    </location>
</feature>
<name>B0CQB7_LACBS</name>
<dbReference type="RefSeq" id="XP_001873734.1">
    <property type="nucleotide sequence ID" value="XM_001873699.1"/>
</dbReference>
<comment type="similarity">
    <text evidence="2 8">Belongs to the major facilitator superfamily. Sugar transporter (TC 2.A.1.1) family.</text>
</comment>
<comment type="subcellular location">
    <subcellularLocation>
        <location evidence="1">Membrane</location>
        <topology evidence="1">Multi-pass membrane protein</topology>
    </subcellularLocation>
</comment>
<feature type="transmembrane region" description="Helical" evidence="9">
    <location>
        <begin position="122"/>
        <end position="144"/>
    </location>
</feature>
<dbReference type="HOGENOM" id="CLU_001265_30_1_1"/>
<dbReference type="FunCoup" id="B0CQB7">
    <property type="interactions" value="276"/>
</dbReference>
<dbReference type="OrthoDB" id="6612291at2759"/>
<dbReference type="AlphaFoldDB" id="B0CQB7"/>
<dbReference type="Pfam" id="PF00083">
    <property type="entry name" value="Sugar_tr"/>
    <property type="match status" value="1"/>
</dbReference>
<dbReference type="InterPro" id="IPR036259">
    <property type="entry name" value="MFS_trans_sf"/>
</dbReference>
<evidence type="ECO:0000313" key="12">
    <source>
        <dbReference type="Proteomes" id="UP000001194"/>
    </source>
</evidence>
<dbReference type="KEGG" id="lbc:LACBIDRAFT_187465"/>
<dbReference type="InterPro" id="IPR020846">
    <property type="entry name" value="MFS_dom"/>
</dbReference>
<reference evidence="11 12" key="1">
    <citation type="journal article" date="2008" name="Nature">
        <title>The genome of Laccaria bicolor provides insights into mycorrhizal symbiosis.</title>
        <authorList>
            <person name="Martin F."/>
            <person name="Aerts A."/>
            <person name="Ahren D."/>
            <person name="Brun A."/>
            <person name="Danchin E.G.J."/>
            <person name="Duchaussoy F."/>
            <person name="Gibon J."/>
            <person name="Kohler A."/>
            <person name="Lindquist E."/>
            <person name="Pereda V."/>
            <person name="Salamov A."/>
            <person name="Shapiro H.J."/>
            <person name="Wuyts J."/>
            <person name="Blaudez D."/>
            <person name="Buee M."/>
            <person name="Brokstein P."/>
            <person name="Canbaeck B."/>
            <person name="Cohen D."/>
            <person name="Courty P.E."/>
            <person name="Coutinho P.M."/>
            <person name="Delaruelle C."/>
            <person name="Detter J.C."/>
            <person name="Deveau A."/>
            <person name="DiFazio S."/>
            <person name="Duplessis S."/>
            <person name="Fraissinet-Tachet L."/>
            <person name="Lucic E."/>
            <person name="Frey-Klett P."/>
            <person name="Fourrey C."/>
            <person name="Feussner I."/>
            <person name="Gay G."/>
            <person name="Grimwood J."/>
            <person name="Hoegger P.J."/>
            <person name="Jain P."/>
            <person name="Kilaru S."/>
            <person name="Labbe J."/>
            <person name="Lin Y.C."/>
            <person name="Legue V."/>
            <person name="Le Tacon F."/>
            <person name="Marmeisse R."/>
            <person name="Melayah D."/>
            <person name="Montanini B."/>
            <person name="Muratet M."/>
            <person name="Nehls U."/>
            <person name="Niculita-Hirzel H."/>
            <person name="Oudot-Le Secq M.P."/>
            <person name="Peter M."/>
            <person name="Quesneville H."/>
            <person name="Rajashekar B."/>
            <person name="Reich M."/>
            <person name="Rouhier N."/>
            <person name="Schmutz J."/>
            <person name="Yin T."/>
            <person name="Chalot M."/>
            <person name="Henrissat B."/>
            <person name="Kuees U."/>
            <person name="Lucas S."/>
            <person name="Van de Peer Y."/>
            <person name="Podila G.K."/>
            <person name="Polle A."/>
            <person name="Pukkila P.J."/>
            <person name="Richardson P.M."/>
            <person name="Rouze P."/>
            <person name="Sanders I.R."/>
            <person name="Stajich J.E."/>
            <person name="Tunlid A."/>
            <person name="Tuskan G."/>
            <person name="Grigoriev I.V."/>
        </authorList>
    </citation>
    <scope>NUCLEOTIDE SEQUENCE [LARGE SCALE GENOMIC DNA]</scope>
    <source>
        <strain evidence="12">S238N-H82 / ATCC MYA-4686</strain>
    </source>
</reference>
<protein>
    <submittedName>
        <fullName evidence="11">Predicted protein</fullName>
    </submittedName>
</protein>
<dbReference type="GeneID" id="6069124"/>
<evidence type="ECO:0000256" key="1">
    <source>
        <dbReference type="ARBA" id="ARBA00004141"/>
    </source>
</evidence>
<dbReference type="PRINTS" id="PR00171">
    <property type="entry name" value="SUGRTRNSPORT"/>
</dbReference>
<dbReference type="PROSITE" id="PS00217">
    <property type="entry name" value="SUGAR_TRANSPORT_2"/>
    <property type="match status" value="1"/>
</dbReference>
<dbReference type="SUPFAM" id="SSF103473">
    <property type="entry name" value="MFS general substrate transporter"/>
    <property type="match status" value="1"/>
</dbReference>
<dbReference type="Proteomes" id="UP000001194">
    <property type="component" value="Unassembled WGS sequence"/>
</dbReference>
<keyword evidence="3 8" id="KW-0813">Transport</keyword>
<dbReference type="NCBIfam" id="TIGR00879">
    <property type="entry name" value="SP"/>
    <property type="match status" value="1"/>
</dbReference>
<keyword evidence="12" id="KW-1185">Reference proteome</keyword>
<evidence type="ECO:0000256" key="4">
    <source>
        <dbReference type="ARBA" id="ARBA00022692"/>
    </source>
</evidence>
<dbReference type="InterPro" id="IPR005828">
    <property type="entry name" value="MFS_sugar_transport-like"/>
</dbReference>
<evidence type="ECO:0000256" key="5">
    <source>
        <dbReference type="ARBA" id="ARBA00022989"/>
    </source>
</evidence>
<dbReference type="PANTHER" id="PTHR48022">
    <property type="entry name" value="PLASTIDIC GLUCOSE TRANSPORTER 4"/>
    <property type="match status" value="1"/>
</dbReference>
<dbReference type="PANTHER" id="PTHR48022:SF17">
    <property type="entry name" value="HEXOSE TRANSPORTER"/>
    <property type="match status" value="1"/>
</dbReference>
<sequence>MGGGPGGNGAGVESKSLFWAIIMSAFAAFGGILFGYDTGTIGGVIAMSDWVETFGKYDSSIGWYLPTNDSSLVVSILSAGTFFGALLSYPVGDMVGRKWGIVSACGIFVLGVGLQMDTKWATFIVGRVIAGLGVGIVSCLVPMYQSECAPKSIRGLIVGLYQLAITLGALLAAIVLNSTKDRSNHSSWRTPIAVQFAWAAILTFGMICLPESPRYLLLKGRTDAARVALGRLMTLPADAEEVDKECREISDALAIEMAHSSGSYRDCFRNNEDRNGFRTWTGIMLQGWQQLTGINFIFYYGTTFFKASGISNPFIITIIADVVNTAMTIVGVQLIDRLGRRRLLLIGAAGMCFCEFIVAIVGVTADGSVNLAAQRVLIAFVCVYIAFFETSWGPVGWVVTGEIFPLSVRAKSMSLAVASNWLWNFGIGYATPYLVNKSTTGTANLGVKVFFIWGGTCVGCFIFAYFFVPETRGLSLEQIDRMYRESSSMFLVFFWVLSFSDLVSPACIVVASEAFNRKLLKENGEVADVSTPSSESVRLFSSTFYVFVCHVLMG</sequence>